<keyword evidence="10" id="KW-1185">Reference proteome</keyword>
<gene>
    <name evidence="9" type="ORF">ABQ292_20100</name>
</gene>
<organism evidence="9 10">
    <name type="scientific">Geodermatophilus maliterrae</name>
    <dbReference type="NCBI Taxonomy" id="3162531"/>
    <lineage>
        <taxon>Bacteria</taxon>
        <taxon>Bacillati</taxon>
        <taxon>Actinomycetota</taxon>
        <taxon>Actinomycetes</taxon>
        <taxon>Geodermatophilales</taxon>
        <taxon>Geodermatophilaceae</taxon>
        <taxon>Geodermatophilus</taxon>
    </lineage>
</organism>
<dbReference type="SMART" id="SM00220">
    <property type="entry name" value="S_TKc"/>
    <property type="match status" value="1"/>
</dbReference>
<evidence type="ECO:0000313" key="10">
    <source>
        <dbReference type="Proteomes" id="UP001560045"/>
    </source>
</evidence>
<dbReference type="PROSITE" id="PS50011">
    <property type="entry name" value="PROTEIN_KINASE_DOM"/>
    <property type="match status" value="1"/>
</dbReference>
<sequence length="256" mass="27107">MGHGRTGEVHRAWDTRRHRTVALRLLLPELTHDEQFRARLHRDCQAAAELDEPHVVAVHDFGEIDGRLYVDTELVDGRDLAAVLAADGPLPADRAVDVVAQVAAALDAAHAHGLVHGDVRPSHVLLSGHSARPQCHLTGFGTGGSAGALGYVAPEHLTGRPADHRVDVHALACLLHEALTGRPPSRGTDVTEPDAAHLDRVPPRPSEAVPSVPRALDDVVARGTAEDPDERHPSAGALALAARAALRPVPPARPTV</sequence>
<evidence type="ECO:0000256" key="6">
    <source>
        <dbReference type="ARBA" id="ARBA00022840"/>
    </source>
</evidence>
<dbReference type="EMBL" id="JBFNXQ010000081">
    <property type="protein sequence ID" value="MEX5720672.1"/>
    <property type="molecule type" value="Genomic_DNA"/>
</dbReference>
<dbReference type="InterPro" id="IPR000719">
    <property type="entry name" value="Prot_kinase_dom"/>
</dbReference>
<evidence type="ECO:0000313" key="9">
    <source>
        <dbReference type="EMBL" id="MEX5720672.1"/>
    </source>
</evidence>
<keyword evidence="3 9" id="KW-0808">Transferase</keyword>
<evidence type="ECO:0000256" key="7">
    <source>
        <dbReference type="SAM" id="MobiDB-lite"/>
    </source>
</evidence>
<comment type="caution">
    <text evidence="9">The sequence shown here is derived from an EMBL/GenBank/DDBJ whole genome shotgun (WGS) entry which is preliminary data.</text>
</comment>
<dbReference type="EC" id="2.7.11.1" evidence="1"/>
<dbReference type="Pfam" id="PF00069">
    <property type="entry name" value="Pkinase"/>
    <property type="match status" value="1"/>
</dbReference>
<keyword evidence="4" id="KW-0547">Nucleotide-binding</keyword>
<name>A0ABV3XJY5_9ACTN</name>
<accession>A0ABV3XJY5</accession>
<protein>
    <recommendedName>
        <fullName evidence="1">non-specific serine/threonine protein kinase</fullName>
        <ecNumber evidence="1">2.7.11.1</ecNumber>
    </recommendedName>
</protein>
<dbReference type="RefSeq" id="WP_369209491.1">
    <property type="nucleotide sequence ID" value="NZ_JBFNXQ010000081.1"/>
</dbReference>
<keyword evidence="2" id="KW-0723">Serine/threonine-protein kinase</keyword>
<dbReference type="CDD" id="cd14014">
    <property type="entry name" value="STKc_PknB_like"/>
    <property type="match status" value="1"/>
</dbReference>
<evidence type="ECO:0000256" key="5">
    <source>
        <dbReference type="ARBA" id="ARBA00022777"/>
    </source>
</evidence>
<dbReference type="InterPro" id="IPR011009">
    <property type="entry name" value="Kinase-like_dom_sf"/>
</dbReference>
<evidence type="ECO:0000256" key="4">
    <source>
        <dbReference type="ARBA" id="ARBA00022741"/>
    </source>
</evidence>
<evidence type="ECO:0000259" key="8">
    <source>
        <dbReference type="PROSITE" id="PS50011"/>
    </source>
</evidence>
<dbReference type="Proteomes" id="UP001560045">
    <property type="component" value="Unassembled WGS sequence"/>
</dbReference>
<dbReference type="PANTHER" id="PTHR43289">
    <property type="entry name" value="MITOGEN-ACTIVATED PROTEIN KINASE KINASE KINASE 20-RELATED"/>
    <property type="match status" value="1"/>
</dbReference>
<feature type="domain" description="Protein kinase" evidence="8">
    <location>
        <begin position="1"/>
        <end position="246"/>
    </location>
</feature>
<evidence type="ECO:0000256" key="3">
    <source>
        <dbReference type="ARBA" id="ARBA00022679"/>
    </source>
</evidence>
<feature type="non-terminal residue" evidence="9">
    <location>
        <position position="256"/>
    </location>
</feature>
<reference evidence="9 10" key="1">
    <citation type="submission" date="2024-06" db="EMBL/GenBank/DDBJ databases">
        <title>Draft genome sequence of Geodermatophilus badlandi, a novel member of the Geodermatophilaceae isolated from badland sedimentary rocks in the Red desert, Wyoming, USA.</title>
        <authorList>
            <person name="Ben Tekaya S."/>
            <person name="Nouioui I."/>
            <person name="Flores G.M."/>
            <person name="Shaal M.N."/>
            <person name="Bredoire F."/>
            <person name="Basile F."/>
            <person name="Van Diepen L."/>
            <person name="Ward N.L."/>
        </authorList>
    </citation>
    <scope>NUCLEOTIDE SEQUENCE [LARGE SCALE GENOMIC DNA]</scope>
    <source>
        <strain evidence="9 10">WL48A</strain>
    </source>
</reference>
<dbReference type="GO" id="GO:0004674">
    <property type="term" value="F:protein serine/threonine kinase activity"/>
    <property type="evidence" value="ECO:0007669"/>
    <property type="project" value="UniProtKB-EC"/>
</dbReference>
<keyword evidence="6" id="KW-0067">ATP-binding</keyword>
<evidence type="ECO:0000256" key="1">
    <source>
        <dbReference type="ARBA" id="ARBA00012513"/>
    </source>
</evidence>
<evidence type="ECO:0000256" key="2">
    <source>
        <dbReference type="ARBA" id="ARBA00022527"/>
    </source>
</evidence>
<proteinExistence type="predicted"/>
<dbReference type="Gene3D" id="1.10.510.10">
    <property type="entry name" value="Transferase(Phosphotransferase) domain 1"/>
    <property type="match status" value="1"/>
</dbReference>
<dbReference type="SUPFAM" id="SSF56112">
    <property type="entry name" value="Protein kinase-like (PK-like)"/>
    <property type="match status" value="1"/>
</dbReference>
<dbReference type="PANTHER" id="PTHR43289:SF6">
    <property type="entry name" value="SERINE_THREONINE-PROTEIN KINASE NEKL-3"/>
    <property type="match status" value="1"/>
</dbReference>
<dbReference type="Gene3D" id="3.30.200.20">
    <property type="entry name" value="Phosphorylase Kinase, domain 1"/>
    <property type="match status" value="1"/>
</dbReference>
<keyword evidence="5 9" id="KW-0418">Kinase</keyword>
<feature type="region of interest" description="Disordered" evidence="7">
    <location>
        <begin position="180"/>
        <end position="235"/>
    </location>
</feature>